<dbReference type="InterPro" id="IPR051168">
    <property type="entry name" value="AASS"/>
</dbReference>
<evidence type="ECO:0000313" key="3">
    <source>
        <dbReference type="Proteomes" id="UP000085678"/>
    </source>
</evidence>
<dbReference type="RefSeq" id="XP_013412545.1">
    <property type="nucleotide sequence ID" value="XM_013557091.1"/>
</dbReference>
<reference evidence="4" key="1">
    <citation type="submission" date="2025-08" db="UniProtKB">
        <authorList>
            <consortium name="RefSeq"/>
        </authorList>
    </citation>
    <scope>IDENTIFICATION</scope>
    <source>
        <tissue evidence="4">Gonads</tissue>
    </source>
</reference>
<dbReference type="InterPro" id="IPR032095">
    <property type="entry name" value="Sacchrp_dh-like_C"/>
</dbReference>
<dbReference type="PANTHER" id="PTHR11133">
    <property type="entry name" value="SACCHAROPINE DEHYDROGENASE"/>
    <property type="match status" value="1"/>
</dbReference>
<dbReference type="GeneID" id="106175206"/>
<feature type="domain" description="Saccharopine dehydrogenase-like C-terminal" evidence="2">
    <location>
        <begin position="1"/>
        <end position="79"/>
    </location>
</feature>
<dbReference type="OrthoDB" id="10059875at2759"/>
<dbReference type="KEGG" id="lak:106175206"/>
<dbReference type="Gene3D" id="3.40.50.720">
    <property type="entry name" value="NAD(P)-binding Rossmann-like Domain"/>
    <property type="match status" value="1"/>
</dbReference>
<dbReference type="GO" id="GO:0004753">
    <property type="term" value="F:saccharopine dehydrogenase activity"/>
    <property type="evidence" value="ECO:0007669"/>
    <property type="project" value="TreeGrafter"/>
</dbReference>
<name>A0A1S3JQB0_LINAN</name>
<dbReference type="AlphaFoldDB" id="A0A1S3JQB0"/>
<dbReference type="Pfam" id="PF16653">
    <property type="entry name" value="Sacchrp_dh_C"/>
    <property type="match status" value="1"/>
</dbReference>
<protein>
    <submittedName>
        <fullName evidence="4">Alpha-aminoadipic semialdehyde synthase, mitochondrial-like</fullName>
    </submittedName>
</protein>
<evidence type="ECO:0000313" key="4">
    <source>
        <dbReference type="RefSeq" id="XP_013412545.1"/>
    </source>
</evidence>
<organism evidence="3 4">
    <name type="scientific">Lingula anatina</name>
    <name type="common">Brachiopod</name>
    <name type="synonym">Lingula unguis</name>
    <dbReference type="NCBI Taxonomy" id="7574"/>
    <lineage>
        <taxon>Eukaryota</taxon>
        <taxon>Metazoa</taxon>
        <taxon>Spiralia</taxon>
        <taxon>Lophotrochozoa</taxon>
        <taxon>Brachiopoda</taxon>
        <taxon>Linguliformea</taxon>
        <taxon>Lingulata</taxon>
        <taxon>Lingulida</taxon>
        <taxon>Linguloidea</taxon>
        <taxon>Lingulidae</taxon>
        <taxon>Lingula</taxon>
    </lineage>
</organism>
<proteinExistence type="predicted"/>
<dbReference type="InParanoid" id="A0A1S3JQB0"/>
<accession>A0A1S3JQB0</accession>
<evidence type="ECO:0000256" key="1">
    <source>
        <dbReference type="ARBA" id="ARBA00023002"/>
    </source>
</evidence>
<dbReference type="GO" id="GO:0019878">
    <property type="term" value="P:lysine biosynthetic process via aminoadipic acid"/>
    <property type="evidence" value="ECO:0007669"/>
    <property type="project" value="TreeGrafter"/>
</dbReference>
<dbReference type="GO" id="GO:0005737">
    <property type="term" value="C:cytoplasm"/>
    <property type="evidence" value="ECO:0007669"/>
    <property type="project" value="TreeGrafter"/>
</dbReference>
<keyword evidence="3" id="KW-1185">Reference proteome</keyword>
<dbReference type="STRING" id="7574.A0A1S3JQB0"/>
<dbReference type="PANTHER" id="PTHR11133:SF22">
    <property type="entry name" value="ALPHA-AMINOADIPIC SEMIALDEHYDE SYNTHASE, MITOCHONDRIAL"/>
    <property type="match status" value="1"/>
</dbReference>
<dbReference type="Proteomes" id="UP000085678">
    <property type="component" value="Unplaced"/>
</dbReference>
<keyword evidence="1" id="KW-0560">Oxidoreductase</keyword>
<gene>
    <name evidence="4" type="primary">LOC106175206</name>
</gene>
<evidence type="ECO:0000259" key="2">
    <source>
        <dbReference type="Pfam" id="PF16653"/>
    </source>
</evidence>
<sequence length="102" mass="11275">MRHDVGIEWPDLTKEVKQIDLVVYGDPEGYTAMAKTVGLPTGIAARMILDGEIQQKGMLRPLNVSMYRPMLKRLQQEGIVARETSKVVDGGSLNDLLVSSFS</sequence>